<organism evidence="7 8">
    <name type="scientific">Glycine soja</name>
    <name type="common">Wild soybean</name>
    <dbReference type="NCBI Taxonomy" id="3848"/>
    <lineage>
        <taxon>Eukaryota</taxon>
        <taxon>Viridiplantae</taxon>
        <taxon>Streptophyta</taxon>
        <taxon>Embryophyta</taxon>
        <taxon>Tracheophyta</taxon>
        <taxon>Spermatophyta</taxon>
        <taxon>Magnoliopsida</taxon>
        <taxon>eudicotyledons</taxon>
        <taxon>Gunneridae</taxon>
        <taxon>Pentapetalae</taxon>
        <taxon>rosids</taxon>
        <taxon>fabids</taxon>
        <taxon>Fabales</taxon>
        <taxon>Fabaceae</taxon>
        <taxon>Papilionoideae</taxon>
        <taxon>50 kb inversion clade</taxon>
        <taxon>NPAAA clade</taxon>
        <taxon>indigoferoid/millettioid clade</taxon>
        <taxon>Phaseoleae</taxon>
        <taxon>Glycine</taxon>
        <taxon>Glycine subgen. Soja</taxon>
    </lineage>
</organism>
<feature type="region of interest" description="Disordered" evidence="5">
    <location>
        <begin position="666"/>
        <end position="761"/>
    </location>
</feature>
<dbReference type="PANTHER" id="PTHR19321:SF41">
    <property type="entry name" value="FASCETTO-RELATED"/>
    <property type="match status" value="1"/>
</dbReference>
<dbReference type="Proteomes" id="UP000289340">
    <property type="component" value="Chromosome 8"/>
</dbReference>
<dbReference type="EMBL" id="QZWG01000008">
    <property type="protein sequence ID" value="RZB99848.1"/>
    <property type="molecule type" value="Genomic_DNA"/>
</dbReference>
<feature type="compositionally biased region" description="Low complexity" evidence="5">
    <location>
        <begin position="696"/>
        <end position="707"/>
    </location>
</feature>
<dbReference type="InterPro" id="IPR007145">
    <property type="entry name" value="MAP65_Ase1_PRC1"/>
</dbReference>
<sequence length="761" mass="87775">MKGCGWSSMAVTNSENRLLDGNTCGSLLEKLQSKSLDVYKRNVEQASKSRALLLQSLSDAKLELSSLLLALGENSFMGMAEVEVERLHQQKANRMKEIAFKKQDELEKIYAHAYIAAAKEEALSQKEILDKVEKWMSACEEESWLEDYNRGENKYNASKGAHLNLKRAEKASILVNKIPGIPIGANPRRCQMWEPIIHRVPQSVVDKLVKLQRRFLWGGGVDQHKIAWIKWETVCLSKEKGGLGIKDINNFNVALLGKWKWNLLQHQGELWARVVESKYGGWRSMEEIGRGTSESLWWRDLKRALHHSQQGQVIQNGLKWKVGGGDKIRFWEDRWISMGESLAEKYPRLYTVSSQQNQLILQMGSFRENGWEWNFIWRRPLFEPEIDSAVSFLREVDDNLIQQQDPDGWEWVGDLSGIYSTHSAYNMLREELADGIQEECFEELWKIKVPSKIAVFAWRLFKDRLPTKKNLQRRQIQIVDSLCPFCKRVEEDASHLFIHCIKIQPIWWDSMSWMNIKGAFPLKPKHHFLQHSFIQIGGIRVKRWQGWWLAVNWSIWQMRNKILFSNETFNGNKLFEDAVFLLWTWIKSVEKDFSIHFNHWSNLFVCTRNHSYGFSSFVLSTSALVDILVAKTRVWEEAPDMSFTYDGVPLVAMLDEYAMLRHDHKKYQEQQNTDQEPGFGSRPSPTRPLGNKKVVGPCPNGGTNGTPRRLSLNAHQNGSRSSTKDGKKDNTRQVAPLNYVSISKEDAASHVSGTEPIPTSP</sequence>
<evidence type="ECO:0000313" key="8">
    <source>
        <dbReference type="Proteomes" id="UP000289340"/>
    </source>
</evidence>
<evidence type="ECO:0000256" key="5">
    <source>
        <dbReference type="SAM" id="MobiDB-lite"/>
    </source>
</evidence>
<dbReference type="Pfam" id="PF13966">
    <property type="entry name" value="zf-RVT"/>
    <property type="match status" value="1"/>
</dbReference>
<accession>A0A445JN99</accession>
<proteinExistence type="inferred from homology"/>
<comment type="similarity">
    <text evidence="2">Belongs to the MAP65/ASE1 family.</text>
</comment>
<evidence type="ECO:0000256" key="1">
    <source>
        <dbReference type="ARBA" id="ARBA00004245"/>
    </source>
</evidence>
<evidence type="ECO:0000256" key="4">
    <source>
        <dbReference type="ARBA" id="ARBA00023212"/>
    </source>
</evidence>
<dbReference type="InterPro" id="IPR026960">
    <property type="entry name" value="RVT-Znf"/>
</dbReference>
<feature type="domain" description="Reverse transcriptase zinc-binding" evidence="6">
    <location>
        <begin position="419"/>
        <end position="507"/>
    </location>
</feature>
<keyword evidence="3" id="KW-0493">Microtubule</keyword>
<evidence type="ECO:0000313" key="7">
    <source>
        <dbReference type="EMBL" id="RZB99848.1"/>
    </source>
</evidence>
<dbReference type="Pfam" id="PF03999">
    <property type="entry name" value="MAP65_ASE1"/>
    <property type="match status" value="1"/>
</dbReference>
<reference evidence="7 8" key="1">
    <citation type="submission" date="2018-09" db="EMBL/GenBank/DDBJ databases">
        <title>A high-quality reference genome of wild soybean provides a powerful tool to mine soybean genomes.</title>
        <authorList>
            <person name="Xie M."/>
            <person name="Chung C.Y.L."/>
            <person name="Li M.-W."/>
            <person name="Wong F.-L."/>
            <person name="Chan T.-F."/>
            <person name="Lam H.-M."/>
        </authorList>
    </citation>
    <scope>NUCLEOTIDE SEQUENCE [LARGE SCALE GENOMIC DNA]</scope>
    <source>
        <strain evidence="8">cv. W05</strain>
        <tissue evidence="7">Hypocotyl of etiolated seedlings</tissue>
    </source>
</reference>
<dbReference type="GO" id="GO:0005874">
    <property type="term" value="C:microtubule"/>
    <property type="evidence" value="ECO:0007669"/>
    <property type="project" value="UniProtKB-KW"/>
</dbReference>
<dbReference type="GO" id="GO:0005737">
    <property type="term" value="C:cytoplasm"/>
    <property type="evidence" value="ECO:0007669"/>
    <property type="project" value="TreeGrafter"/>
</dbReference>
<feature type="compositionally biased region" description="Basic and acidic residues" evidence="5">
    <location>
        <begin position="722"/>
        <end position="731"/>
    </location>
</feature>
<dbReference type="GO" id="GO:0008017">
    <property type="term" value="F:microtubule binding"/>
    <property type="evidence" value="ECO:0007669"/>
    <property type="project" value="InterPro"/>
</dbReference>
<protein>
    <submittedName>
        <fullName evidence="7">65-kDa microtubule-associated protein 1</fullName>
    </submittedName>
</protein>
<name>A0A445JN99_GLYSO</name>
<dbReference type="GO" id="GO:0000911">
    <property type="term" value="P:cytokinesis by cell plate formation"/>
    <property type="evidence" value="ECO:0007669"/>
    <property type="project" value="TreeGrafter"/>
</dbReference>
<comment type="subcellular location">
    <subcellularLocation>
        <location evidence="1">Cytoplasm</location>
        <location evidence="1">Cytoskeleton</location>
    </subcellularLocation>
</comment>
<dbReference type="GO" id="GO:0005819">
    <property type="term" value="C:spindle"/>
    <property type="evidence" value="ECO:0007669"/>
    <property type="project" value="TreeGrafter"/>
</dbReference>
<keyword evidence="4" id="KW-0963">Cytoplasm</keyword>
<keyword evidence="4" id="KW-0206">Cytoskeleton</keyword>
<dbReference type="PANTHER" id="PTHR19321">
    <property type="entry name" value="PROTEIN REGULATOR OF CYTOKINESIS 1 PRC1-RELATED"/>
    <property type="match status" value="1"/>
</dbReference>
<evidence type="ECO:0000256" key="2">
    <source>
        <dbReference type="ARBA" id="ARBA00006187"/>
    </source>
</evidence>
<dbReference type="Gene3D" id="1.20.58.1520">
    <property type="match status" value="2"/>
</dbReference>
<dbReference type="AlphaFoldDB" id="A0A445JN99"/>
<comment type="caution">
    <text evidence="7">The sequence shown here is derived from an EMBL/GenBank/DDBJ whole genome shotgun (WGS) entry which is preliminary data.</text>
</comment>
<gene>
    <name evidence="7" type="ORF">D0Y65_022311</name>
</gene>
<keyword evidence="8" id="KW-1185">Reference proteome</keyword>
<evidence type="ECO:0000259" key="6">
    <source>
        <dbReference type="Pfam" id="PF13966"/>
    </source>
</evidence>
<dbReference type="GO" id="GO:0000226">
    <property type="term" value="P:microtubule cytoskeleton organization"/>
    <property type="evidence" value="ECO:0007669"/>
    <property type="project" value="InterPro"/>
</dbReference>
<evidence type="ECO:0000256" key="3">
    <source>
        <dbReference type="ARBA" id="ARBA00022701"/>
    </source>
</evidence>